<keyword evidence="2" id="KW-1185">Reference proteome</keyword>
<dbReference type="EMBL" id="JAFREM010000014">
    <property type="protein sequence ID" value="MBO1306311.1"/>
    <property type="molecule type" value="Genomic_DNA"/>
</dbReference>
<protein>
    <submittedName>
        <fullName evidence="1">Uncharacterized protein</fullName>
    </submittedName>
</protein>
<sequence length="19" mass="2198">MDQEKTSELGRPPTMDEFS</sequence>
<gene>
    <name evidence="1" type="ORF">JZO70_09075</name>
</gene>
<evidence type="ECO:0000313" key="1">
    <source>
        <dbReference type="EMBL" id="MBO1306311.1"/>
    </source>
</evidence>
<comment type="caution">
    <text evidence="1">The sequence shown here is derived from an EMBL/GenBank/DDBJ whole genome shotgun (WGS) entry which is preliminary data.</text>
</comment>
<name>A0ABS3L9K7_9ENTE</name>
<proteinExistence type="predicted"/>
<reference evidence="1 2" key="1">
    <citation type="submission" date="2021-03" db="EMBL/GenBank/DDBJ databases">
        <title>Enterococcal diversity collection.</title>
        <authorList>
            <person name="Gilmore M.S."/>
            <person name="Schwartzman J."/>
            <person name="Van Tyne D."/>
            <person name="Martin M."/>
            <person name="Earl A.M."/>
            <person name="Manson A.L."/>
            <person name="Straub T."/>
            <person name="Salamzade R."/>
            <person name="Saavedra J."/>
            <person name="Lebreton F."/>
            <person name="Prichula J."/>
            <person name="Schaufler K."/>
            <person name="Gaca A."/>
            <person name="Sgardioli B."/>
            <person name="Wagenaar J."/>
            <person name="Strong T."/>
        </authorList>
    </citation>
    <scope>NUCLEOTIDE SEQUENCE [LARGE SCALE GENOMIC DNA]</scope>
    <source>
        <strain evidence="1 2">669A</strain>
    </source>
</reference>
<dbReference type="Proteomes" id="UP000664601">
    <property type="component" value="Unassembled WGS sequence"/>
</dbReference>
<organism evidence="1 2">
    <name type="scientific">Candidatus Enterococcus moelleringii</name>
    <dbReference type="NCBI Taxonomy" id="2815325"/>
    <lineage>
        <taxon>Bacteria</taxon>
        <taxon>Bacillati</taxon>
        <taxon>Bacillota</taxon>
        <taxon>Bacilli</taxon>
        <taxon>Lactobacillales</taxon>
        <taxon>Enterococcaceae</taxon>
        <taxon>Enterococcus</taxon>
    </lineage>
</organism>
<evidence type="ECO:0000313" key="2">
    <source>
        <dbReference type="Proteomes" id="UP000664601"/>
    </source>
</evidence>
<accession>A0ABS3L9K7</accession>